<dbReference type="Gene3D" id="1.10.260.40">
    <property type="entry name" value="lambda repressor-like DNA-binding domains"/>
    <property type="match status" value="1"/>
</dbReference>
<dbReference type="SMART" id="SM00354">
    <property type="entry name" value="HTH_LACI"/>
    <property type="match status" value="1"/>
</dbReference>
<evidence type="ECO:0000256" key="2">
    <source>
        <dbReference type="ARBA" id="ARBA00023125"/>
    </source>
</evidence>
<keyword evidence="1" id="KW-0805">Transcription regulation</keyword>
<dbReference type="InterPro" id="IPR046335">
    <property type="entry name" value="LacI/GalR-like_sensor"/>
</dbReference>
<reference evidence="6" key="1">
    <citation type="journal article" date="2019" name="Int. J. Syst. Evol. Microbiol.">
        <title>The Global Catalogue of Microorganisms (GCM) 10K type strain sequencing project: providing services to taxonomists for standard genome sequencing and annotation.</title>
        <authorList>
            <consortium name="The Broad Institute Genomics Platform"/>
            <consortium name="The Broad Institute Genome Sequencing Center for Infectious Disease"/>
            <person name="Wu L."/>
            <person name="Ma J."/>
        </authorList>
    </citation>
    <scope>NUCLEOTIDE SEQUENCE [LARGE SCALE GENOMIC DNA]</scope>
    <source>
        <strain evidence="6">CGMCC 4.7181</strain>
    </source>
</reference>
<keyword evidence="2" id="KW-0238">DNA-binding</keyword>
<evidence type="ECO:0000256" key="3">
    <source>
        <dbReference type="ARBA" id="ARBA00023163"/>
    </source>
</evidence>
<sequence>MKRAATLHDVAQEAGVSLATASRVLNGSTRKVAESYRERVEAAAARLGYSANFSAQATARGSSHAIALLVANIADSYFSQVAAGVAHAAEEQNLVMSIGITERSPEREARLIRSLRGQRPYGIVLAASRRTSESSPALAQALADLENDGVRVVTLGSPADGVTSRTVGIANREGTHELGATLAGLGYREAIVLAADAGLITSDDRVAGFVSGFTEAGGSEPRILRGELTRDAGYELMTRALAEGVAAGTVVFGASDVVAFGAMSAVRDAGREVGSDIAIAGFGDIDTGRDIVPALTTVRAPLDELGRQAVAAVTADEWTDPDPLPVDVIVRDSTPGR</sequence>
<evidence type="ECO:0000313" key="6">
    <source>
        <dbReference type="Proteomes" id="UP000638043"/>
    </source>
</evidence>
<evidence type="ECO:0000313" key="5">
    <source>
        <dbReference type="EMBL" id="GGO64004.1"/>
    </source>
</evidence>
<dbReference type="SUPFAM" id="SSF53822">
    <property type="entry name" value="Periplasmic binding protein-like I"/>
    <property type="match status" value="1"/>
</dbReference>
<protein>
    <submittedName>
        <fullName evidence="5">LacI family transcriptional regulator</fullName>
    </submittedName>
</protein>
<name>A0ABQ2N1Y7_9MICO</name>
<evidence type="ECO:0000256" key="1">
    <source>
        <dbReference type="ARBA" id="ARBA00023015"/>
    </source>
</evidence>
<dbReference type="PROSITE" id="PS00356">
    <property type="entry name" value="HTH_LACI_1"/>
    <property type="match status" value="1"/>
</dbReference>
<dbReference type="Proteomes" id="UP000638043">
    <property type="component" value="Unassembled WGS sequence"/>
</dbReference>
<dbReference type="Pfam" id="PF13377">
    <property type="entry name" value="Peripla_BP_3"/>
    <property type="match status" value="1"/>
</dbReference>
<feature type="domain" description="HTH lacI-type" evidence="4">
    <location>
        <begin position="5"/>
        <end position="60"/>
    </location>
</feature>
<dbReference type="CDD" id="cd06267">
    <property type="entry name" value="PBP1_LacI_sugar_binding-like"/>
    <property type="match status" value="1"/>
</dbReference>
<dbReference type="PRINTS" id="PR00036">
    <property type="entry name" value="HTHLACI"/>
</dbReference>
<dbReference type="EMBL" id="BMMQ01000005">
    <property type="protein sequence ID" value="GGO64004.1"/>
    <property type="molecule type" value="Genomic_DNA"/>
</dbReference>
<dbReference type="PANTHER" id="PTHR30146">
    <property type="entry name" value="LACI-RELATED TRANSCRIPTIONAL REPRESSOR"/>
    <property type="match status" value="1"/>
</dbReference>
<comment type="caution">
    <text evidence="5">The sequence shown here is derived from an EMBL/GenBank/DDBJ whole genome shotgun (WGS) entry which is preliminary data.</text>
</comment>
<dbReference type="CDD" id="cd01392">
    <property type="entry name" value="HTH_LacI"/>
    <property type="match status" value="1"/>
</dbReference>
<dbReference type="InterPro" id="IPR000843">
    <property type="entry name" value="HTH_LacI"/>
</dbReference>
<proteinExistence type="predicted"/>
<gene>
    <name evidence="5" type="primary">lacI</name>
    <name evidence="5" type="ORF">GCM10010910_17830</name>
</gene>
<dbReference type="SUPFAM" id="SSF47413">
    <property type="entry name" value="lambda repressor-like DNA-binding domains"/>
    <property type="match status" value="1"/>
</dbReference>
<dbReference type="Gene3D" id="3.40.50.2300">
    <property type="match status" value="2"/>
</dbReference>
<dbReference type="InterPro" id="IPR010982">
    <property type="entry name" value="Lambda_DNA-bd_dom_sf"/>
</dbReference>
<dbReference type="PANTHER" id="PTHR30146:SF109">
    <property type="entry name" value="HTH-TYPE TRANSCRIPTIONAL REGULATOR GALS"/>
    <property type="match status" value="1"/>
</dbReference>
<organism evidence="5 6">
    <name type="scientific">Microbacterium nanhaiense</name>
    <dbReference type="NCBI Taxonomy" id="1301026"/>
    <lineage>
        <taxon>Bacteria</taxon>
        <taxon>Bacillati</taxon>
        <taxon>Actinomycetota</taxon>
        <taxon>Actinomycetes</taxon>
        <taxon>Micrococcales</taxon>
        <taxon>Microbacteriaceae</taxon>
        <taxon>Microbacterium</taxon>
    </lineage>
</organism>
<dbReference type="Pfam" id="PF00356">
    <property type="entry name" value="LacI"/>
    <property type="match status" value="1"/>
</dbReference>
<keyword evidence="6" id="KW-1185">Reference proteome</keyword>
<dbReference type="PROSITE" id="PS50932">
    <property type="entry name" value="HTH_LACI_2"/>
    <property type="match status" value="1"/>
</dbReference>
<evidence type="ECO:0000259" key="4">
    <source>
        <dbReference type="PROSITE" id="PS50932"/>
    </source>
</evidence>
<dbReference type="InterPro" id="IPR028082">
    <property type="entry name" value="Peripla_BP_I"/>
</dbReference>
<accession>A0ABQ2N1Y7</accession>
<keyword evidence="3" id="KW-0804">Transcription</keyword>